<reference evidence="7 8" key="1">
    <citation type="submission" date="2019-02" db="EMBL/GenBank/DDBJ databases">
        <title>Genomic data mining of an Antarctic deep-sea actinobacterium, Janibacterlimosus P3-3-X1.</title>
        <authorList>
            <person name="Liao L."/>
            <person name="Chen B."/>
        </authorList>
    </citation>
    <scope>NUCLEOTIDE SEQUENCE [LARGE SCALE GENOMIC DNA]</scope>
    <source>
        <strain evidence="7 8">P3-3-X1</strain>
    </source>
</reference>
<dbReference type="Pfam" id="PF09685">
    <property type="entry name" value="MamF_MmsF"/>
    <property type="match status" value="1"/>
</dbReference>
<gene>
    <name evidence="7" type="ORF">EXU32_12530</name>
</gene>
<keyword evidence="4 6" id="KW-0472">Membrane</keyword>
<organism evidence="7 8">
    <name type="scientific">Janibacter limosus</name>
    <dbReference type="NCBI Taxonomy" id="53458"/>
    <lineage>
        <taxon>Bacteria</taxon>
        <taxon>Bacillati</taxon>
        <taxon>Actinomycetota</taxon>
        <taxon>Actinomycetes</taxon>
        <taxon>Micrococcales</taxon>
        <taxon>Intrasporangiaceae</taxon>
        <taxon>Janibacter</taxon>
    </lineage>
</organism>
<feature type="transmembrane region" description="Helical" evidence="6">
    <location>
        <begin position="106"/>
        <end position="139"/>
    </location>
</feature>
<dbReference type="KEGG" id="jli:EXU32_12530"/>
<feature type="transmembrane region" description="Helical" evidence="6">
    <location>
        <begin position="64"/>
        <end position="85"/>
    </location>
</feature>
<accession>A0A4P6MZ44</accession>
<comment type="subcellular location">
    <subcellularLocation>
        <location evidence="1">Membrane</location>
        <topology evidence="1">Multi-pass membrane protein</topology>
    </subcellularLocation>
</comment>
<evidence type="ECO:0000313" key="7">
    <source>
        <dbReference type="EMBL" id="QBF47003.1"/>
    </source>
</evidence>
<evidence type="ECO:0000256" key="4">
    <source>
        <dbReference type="ARBA" id="ARBA00023136"/>
    </source>
</evidence>
<feature type="compositionally biased region" description="Pro residues" evidence="5">
    <location>
        <begin position="13"/>
        <end position="36"/>
    </location>
</feature>
<keyword evidence="3 6" id="KW-1133">Transmembrane helix</keyword>
<keyword evidence="8" id="KW-1185">Reference proteome</keyword>
<sequence length="160" mass="17016">MSEHPQLPHQSQPAPPPQPSSQPHGQTPPQPPPGAGLPPGYTPAALSPTEERNLGMVAHLVPAVLLPLSAGTLGFVGSLVIYLMYKDRGPFVRQHAANSLNVQIITAILLVASSVLMLVLIGFIAYPLVIIVATVIHIMGAVKANNGEWWQPPMTPQIVR</sequence>
<dbReference type="RefSeq" id="WP_130630206.1">
    <property type="nucleotide sequence ID" value="NZ_CP036164.1"/>
</dbReference>
<proteinExistence type="predicted"/>
<dbReference type="AlphaFoldDB" id="A0A4P6MZ44"/>
<dbReference type="Proteomes" id="UP000290408">
    <property type="component" value="Chromosome"/>
</dbReference>
<dbReference type="InterPro" id="IPR019109">
    <property type="entry name" value="MamF_MmsF"/>
</dbReference>
<dbReference type="EMBL" id="CP036164">
    <property type="protein sequence ID" value="QBF47003.1"/>
    <property type="molecule type" value="Genomic_DNA"/>
</dbReference>
<feature type="region of interest" description="Disordered" evidence="5">
    <location>
        <begin position="1"/>
        <end position="44"/>
    </location>
</feature>
<dbReference type="STRING" id="1216970.GCA_001570985_02140"/>
<evidence type="ECO:0000256" key="1">
    <source>
        <dbReference type="ARBA" id="ARBA00004141"/>
    </source>
</evidence>
<evidence type="ECO:0000256" key="6">
    <source>
        <dbReference type="SAM" id="Phobius"/>
    </source>
</evidence>
<protein>
    <submittedName>
        <fullName evidence="7">DUF4870 domain-containing protein</fullName>
    </submittedName>
</protein>
<feature type="compositionally biased region" description="Low complexity" evidence="5">
    <location>
        <begin position="1"/>
        <end position="12"/>
    </location>
</feature>
<evidence type="ECO:0000256" key="5">
    <source>
        <dbReference type="SAM" id="MobiDB-lite"/>
    </source>
</evidence>
<evidence type="ECO:0000256" key="3">
    <source>
        <dbReference type="ARBA" id="ARBA00022989"/>
    </source>
</evidence>
<keyword evidence="2 6" id="KW-0812">Transmembrane</keyword>
<evidence type="ECO:0000256" key="2">
    <source>
        <dbReference type="ARBA" id="ARBA00022692"/>
    </source>
</evidence>
<name>A0A4P6MZ44_9MICO</name>
<evidence type="ECO:0000313" key="8">
    <source>
        <dbReference type="Proteomes" id="UP000290408"/>
    </source>
</evidence>
<dbReference type="OrthoDB" id="9808930at2"/>